<dbReference type="PANTHER" id="PTHR13814:SF12">
    <property type="entry name" value="KININOGEN-1"/>
    <property type="match status" value="1"/>
</dbReference>
<feature type="region of interest" description="Disordered" evidence="6">
    <location>
        <begin position="442"/>
        <end position="487"/>
    </location>
</feature>
<dbReference type="GO" id="GO:0030195">
    <property type="term" value="P:negative regulation of blood coagulation"/>
    <property type="evidence" value="ECO:0000318"/>
    <property type="project" value="GO_Central"/>
</dbReference>
<dbReference type="CDD" id="cd00042">
    <property type="entry name" value="CY"/>
    <property type="match status" value="2"/>
</dbReference>
<keyword evidence="3 7" id="KW-0732">Signal</keyword>
<evidence type="ECO:0000256" key="7">
    <source>
        <dbReference type="SAM" id="SignalP"/>
    </source>
</evidence>
<dbReference type="Pfam" id="PF00031">
    <property type="entry name" value="Cystatin"/>
    <property type="match status" value="3"/>
</dbReference>
<dbReference type="GO" id="GO:0004869">
    <property type="term" value="F:cysteine-type endopeptidase inhibitor activity"/>
    <property type="evidence" value="ECO:0000318"/>
    <property type="project" value="GO_Central"/>
</dbReference>
<evidence type="ECO:0000313" key="9">
    <source>
        <dbReference type="Proteomes" id="UP000186698"/>
    </source>
</evidence>
<proteinExistence type="predicted"/>
<evidence type="ECO:0000256" key="1">
    <source>
        <dbReference type="ARBA" id="ARBA00022690"/>
    </source>
</evidence>
<dbReference type="AlphaFoldDB" id="A0A8J1KTU5"/>
<organism evidence="9 10">
    <name type="scientific">Xenopus laevis</name>
    <name type="common">African clawed frog</name>
    <dbReference type="NCBI Taxonomy" id="8355"/>
    <lineage>
        <taxon>Eukaryota</taxon>
        <taxon>Metazoa</taxon>
        <taxon>Chordata</taxon>
        <taxon>Craniata</taxon>
        <taxon>Vertebrata</taxon>
        <taxon>Euteleostomi</taxon>
        <taxon>Amphibia</taxon>
        <taxon>Batrachia</taxon>
        <taxon>Anura</taxon>
        <taxon>Pipoidea</taxon>
        <taxon>Pipidae</taxon>
        <taxon>Xenopodinae</taxon>
        <taxon>Xenopus</taxon>
        <taxon>Xenopus</taxon>
    </lineage>
</organism>
<dbReference type="InterPro" id="IPR000010">
    <property type="entry name" value="Cystatin_dom"/>
</dbReference>
<dbReference type="GO" id="GO:0007162">
    <property type="term" value="P:negative regulation of cell adhesion"/>
    <property type="evidence" value="ECO:0000318"/>
    <property type="project" value="GO_Central"/>
</dbReference>
<name>A0A8J1KTU5_XENLA</name>
<dbReference type="RefSeq" id="XP_041420735.1">
    <property type="nucleotide sequence ID" value="XM_041564801.1"/>
</dbReference>
<dbReference type="InterPro" id="IPR046350">
    <property type="entry name" value="Cystatin_sf"/>
</dbReference>
<feature type="domain" description="Cystatin kininogen-type" evidence="8">
    <location>
        <begin position="264"/>
        <end position="367"/>
    </location>
</feature>
<reference evidence="10" key="1">
    <citation type="submission" date="2025-08" db="UniProtKB">
        <authorList>
            <consortium name="RefSeq"/>
        </authorList>
    </citation>
    <scope>IDENTIFICATION</scope>
    <source>
        <strain evidence="10">J_2021</strain>
        <tissue evidence="10">Erythrocytes</tissue>
    </source>
</reference>
<dbReference type="GeneID" id="108718071"/>
<dbReference type="CTD" id="108718071"/>
<accession>A0A8J1KTU5</accession>
<dbReference type="SMART" id="SM00043">
    <property type="entry name" value="CY"/>
    <property type="match status" value="3"/>
</dbReference>
<dbReference type="SUPFAM" id="SSF54403">
    <property type="entry name" value="Cystatin/monellin"/>
    <property type="match status" value="3"/>
</dbReference>
<evidence type="ECO:0000256" key="4">
    <source>
        <dbReference type="ARBA" id="ARBA00023157"/>
    </source>
</evidence>
<dbReference type="InterPro" id="IPR027358">
    <property type="entry name" value="Kininogen-type_cystatin_dom"/>
</dbReference>
<keyword evidence="9" id="KW-1185">Reference proteome</keyword>
<dbReference type="OrthoDB" id="9937817at2759"/>
<evidence type="ECO:0000256" key="2">
    <source>
        <dbReference type="ARBA" id="ARBA00022704"/>
    </source>
</evidence>
<dbReference type="PROSITE" id="PS51647">
    <property type="entry name" value="CYSTATIN_KININOGEN"/>
    <property type="match status" value="3"/>
</dbReference>
<feature type="compositionally biased region" description="Basic and acidic residues" evidence="6">
    <location>
        <begin position="442"/>
        <end position="456"/>
    </location>
</feature>
<dbReference type="Proteomes" id="UP000186698">
    <property type="component" value="Chromosome 5S"/>
</dbReference>
<dbReference type="Gene3D" id="3.10.450.10">
    <property type="match status" value="3"/>
</dbReference>
<feature type="signal peptide" evidence="7">
    <location>
        <begin position="1"/>
        <end position="19"/>
    </location>
</feature>
<dbReference type="GO" id="GO:0007204">
    <property type="term" value="P:positive regulation of cytosolic calcium ion concentration"/>
    <property type="evidence" value="ECO:0007669"/>
    <property type="project" value="TreeGrafter"/>
</dbReference>
<keyword evidence="1" id="KW-0646">Protease inhibitor</keyword>
<keyword evidence="5" id="KW-0325">Glycoprotein</keyword>
<gene>
    <name evidence="10" type="primary">kng1.S</name>
</gene>
<feature type="domain" description="Cystatin kininogen-type" evidence="8">
    <location>
        <begin position="150"/>
        <end position="254"/>
    </location>
</feature>
<evidence type="ECO:0000259" key="8">
    <source>
        <dbReference type="PROSITE" id="PS51647"/>
    </source>
</evidence>
<dbReference type="FunFam" id="3.10.450.10:FF:000002">
    <property type="entry name" value="Kininogen 1"/>
    <property type="match status" value="2"/>
</dbReference>
<dbReference type="GO" id="GO:0072562">
    <property type="term" value="C:blood microparticle"/>
    <property type="evidence" value="ECO:0007669"/>
    <property type="project" value="TreeGrafter"/>
</dbReference>
<dbReference type="InterPro" id="IPR050735">
    <property type="entry name" value="Kininogen_Fetuin_HRG"/>
</dbReference>
<protein>
    <submittedName>
        <fullName evidence="10">T-kininogen 1 isoform X1</fullName>
    </submittedName>
</protein>
<feature type="chain" id="PRO_5035324240" evidence="7">
    <location>
        <begin position="20"/>
        <end position="633"/>
    </location>
</feature>
<sequence length="633" mass="71280">MKHLFSFIFFLHLLRGSASQTIEADCNDHNIFYAVDEALRHHNKELIDGNQFVLYRITEARIKTENGGTHNFVSYDIREGSCGVKSGKVWQNCDFKQSDEKVGKCSAHIVVNKELKTSEVIIQNCSTFQVEPTVSAIKQDCLGCPINLDTRNKDLLPLIKSAIEKMNKLANYPFYFDLENIIEATLQVVAGWNYRLIYTVRQTNCSKSIHSNVPLEECDLDANGQNGTCTTQVFKNTRGEIIDINLSCFSQKGFCLSCPDAVDVDDPELLDLLRQVMDEYNSYNNNTNLYNFVSVDYASKKGVHEKTYDVTFNIKETNCSKSDYAILGEECQFIETKNALNCDAKVNVTDTKIIVASSPICNARARTMEFLNQFLAKMGDNTIFVVYSKITNKQFSLSQNMFIRLHLSPGPVLGAMFTYKGLSPFRGVLPQGSPYRIRRDTERAKGPAHGNKGEQKHVKKHKKEKKDKRKKKNGHKNEDSSEESQEYTILPTVHATQRMQHTTTQTVQLITSAQKQESLSKTPGEQISKTTEKPTLGLFPHIPSVPEDQDIFLNFHDDIELDLPEPDVSSFPKCPGKPWEPVKLPSTEPTYDLFDLASAIGDATPTVAENIENKVPGSTSQGFNDEDLLLSFI</sequence>
<feature type="domain" description="Cystatin kininogen-type" evidence="8">
    <location>
        <begin position="26"/>
        <end position="131"/>
    </location>
</feature>
<evidence type="ECO:0000313" key="10">
    <source>
        <dbReference type="RefSeq" id="XP_041420735.1"/>
    </source>
</evidence>
<evidence type="ECO:0000256" key="5">
    <source>
        <dbReference type="ARBA" id="ARBA00023180"/>
    </source>
</evidence>
<evidence type="ECO:0000256" key="6">
    <source>
        <dbReference type="SAM" id="MobiDB-lite"/>
    </source>
</evidence>
<keyword evidence="4" id="KW-1015">Disulfide bond</keyword>
<keyword evidence="2" id="KW-0789">Thiol protease inhibitor</keyword>
<dbReference type="GO" id="GO:0005576">
    <property type="term" value="C:extracellular region"/>
    <property type="evidence" value="ECO:0000318"/>
    <property type="project" value="GO_Central"/>
</dbReference>
<evidence type="ECO:0000256" key="3">
    <source>
        <dbReference type="ARBA" id="ARBA00022729"/>
    </source>
</evidence>
<feature type="compositionally biased region" description="Basic residues" evidence="6">
    <location>
        <begin position="457"/>
        <end position="474"/>
    </location>
</feature>
<dbReference type="PANTHER" id="PTHR13814">
    <property type="entry name" value="FETUIN"/>
    <property type="match status" value="1"/>
</dbReference>